<sequence>MDSASKISILCPFFSFCLLKCSAIPTDFSISDRSLWIVDGHAKVYDRFKEKLRRFEIFKDNLKHIDETYRRETSYWLGLNEFSDMNPEEFRGEFFGLKPVFSKRREQDDFMYENGGNLAQISGLEEEGSSNLREESKDNLRDMEVVTLNGYEDVPQTVKGVLMELAELIWITVAAVGYGTFKGQDYVIVKNSGGPR</sequence>
<dbReference type="EMBL" id="CM007381">
    <property type="protein sequence ID" value="ONK81850.1"/>
    <property type="molecule type" value="Genomic_DNA"/>
</dbReference>
<dbReference type="Pfam" id="PF08246">
    <property type="entry name" value="Inhibitor_I29"/>
    <property type="match status" value="1"/>
</dbReference>
<evidence type="ECO:0000259" key="2">
    <source>
        <dbReference type="SMART" id="SM00848"/>
    </source>
</evidence>
<dbReference type="Gramene" id="ONK81850">
    <property type="protein sequence ID" value="ONK81850"/>
    <property type="gene ID" value="A4U43_C01F33510"/>
</dbReference>
<dbReference type="SMART" id="SM00848">
    <property type="entry name" value="Inhibitor_I29"/>
    <property type="match status" value="1"/>
</dbReference>
<organism evidence="3 4">
    <name type="scientific">Asparagus officinalis</name>
    <name type="common">Garden asparagus</name>
    <dbReference type="NCBI Taxonomy" id="4686"/>
    <lineage>
        <taxon>Eukaryota</taxon>
        <taxon>Viridiplantae</taxon>
        <taxon>Streptophyta</taxon>
        <taxon>Embryophyta</taxon>
        <taxon>Tracheophyta</taxon>
        <taxon>Spermatophyta</taxon>
        <taxon>Magnoliopsida</taxon>
        <taxon>Liliopsida</taxon>
        <taxon>Asparagales</taxon>
        <taxon>Asparagaceae</taxon>
        <taxon>Asparagoideae</taxon>
        <taxon>Asparagus</taxon>
    </lineage>
</organism>
<keyword evidence="4" id="KW-1185">Reference proteome</keyword>
<dbReference type="AlphaFoldDB" id="A0A5P1FXF8"/>
<proteinExistence type="predicted"/>
<protein>
    <recommendedName>
        <fullName evidence="2">Cathepsin propeptide inhibitor domain-containing protein</fullName>
    </recommendedName>
</protein>
<dbReference type="InterPro" id="IPR013201">
    <property type="entry name" value="Prot_inhib_I29"/>
</dbReference>
<name>A0A5P1FXF8_ASPOF</name>
<dbReference type="SUPFAM" id="SSF54001">
    <property type="entry name" value="Cysteine proteinases"/>
    <property type="match status" value="1"/>
</dbReference>
<evidence type="ECO:0000256" key="1">
    <source>
        <dbReference type="SAM" id="SignalP"/>
    </source>
</evidence>
<gene>
    <name evidence="3" type="ORF">A4U43_C01F33510</name>
</gene>
<dbReference type="Gene3D" id="1.10.287.2250">
    <property type="match status" value="1"/>
</dbReference>
<feature type="domain" description="Cathepsin propeptide inhibitor" evidence="2">
    <location>
        <begin position="41"/>
        <end position="90"/>
    </location>
</feature>
<dbReference type="Proteomes" id="UP000243459">
    <property type="component" value="Chromosome 1"/>
</dbReference>
<feature type="chain" id="PRO_5024392375" description="Cathepsin propeptide inhibitor domain-containing protein" evidence="1">
    <location>
        <begin position="24"/>
        <end position="196"/>
    </location>
</feature>
<accession>A0A5P1FXF8</accession>
<reference evidence="4" key="1">
    <citation type="journal article" date="2017" name="Nat. Commun.">
        <title>The asparagus genome sheds light on the origin and evolution of a young Y chromosome.</title>
        <authorList>
            <person name="Harkess A."/>
            <person name="Zhou J."/>
            <person name="Xu C."/>
            <person name="Bowers J.E."/>
            <person name="Van der Hulst R."/>
            <person name="Ayyampalayam S."/>
            <person name="Mercati F."/>
            <person name="Riccardi P."/>
            <person name="McKain M.R."/>
            <person name="Kakrana A."/>
            <person name="Tang H."/>
            <person name="Ray J."/>
            <person name="Groenendijk J."/>
            <person name="Arikit S."/>
            <person name="Mathioni S.M."/>
            <person name="Nakano M."/>
            <person name="Shan H."/>
            <person name="Telgmann-Rauber A."/>
            <person name="Kanno A."/>
            <person name="Yue Z."/>
            <person name="Chen H."/>
            <person name="Li W."/>
            <person name="Chen Y."/>
            <person name="Xu X."/>
            <person name="Zhang Y."/>
            <person name="Luo S."/>
            <person name="Chen H."/>
            <person name="Gao J."/>
            <person name="Mao Z."/>
            <person name="Pires J.C."/>
            <person name="Luo M."/>
            <person name="Kudrna D."/>
            <person name="Wing R.A."/>
            <person name="Meyers B.C."/>
            <person name="Yi K."/>
            <person name="Kong H."/>
            <person name="Lavrijsen P."/>
            <person name="Sunseri F."/>
            <person name="Falavigna A."/>
            <person name="Ye Y."/>
            <person name="Leebens-Mack J.H."/>
            <person name="Chen G."/>
        </authorList>
    </citation>
    <scope>NUCLEOTIDE SEQUENCE [LARGE SCALE GENOMIC DNA]</scope>
    <source>
        <strain evidence="4">cv. DH0086</strain>
    </source>
</reference>
<dbReference type="InterPro" id="IPR038765">
    <property type="entry name" value="Papain-like_cys_pep_sf"/>
</dbReference>
<feature type="signal peptide" evidence="1">
    <location>
        <begin position="1"/>
        <end position="23"/>
    </location>
</feature>
<keyword evidence="1" id="KW-0732">Signal</keyword>
<evidence type="ECO:0000313" key="3">
    <source>
        <dbReference type="EMBL" id="ONK81850.1"/>
    </source>
</evidence>
<evidence type="ECO:0000313" key="4">
    <source>
        <dbReference type="Proteomes" id="UP000243459"/>
    </source>
</evidence>